<dbReference type="Pfam" id="PF12833">
    <property type="entry name" value="HTH_18"/>
    <property type="match status" value="1"/>
</dbReference>
<feature type="domain" description="Histidine kinase" evidence="16">
    <location>
        <begin position="423"/>
        <end position="643"/>
    </location>
</feature>
<dbReference type="Proteomes" id="UP000256779">
    <property type="component" value="Unassembled WGS sequence"/>
</dbReference>
<dbReference type="InterPro" id="IPR005467">
    <property type="entry name" value="His_kinase_dom"/>
</dbReference>
<dbReference type="Pfam" id="PF02518">
    <property type="entry name" value="HATPase_c"/>
    <property type="match status" value="1"/>
</dbReference>
<feature type="domain" description="Response regulatory" evidence="17">
    <location>
        <begin position="686"/>
        <end position="801"/>
    </location>
</feature>
<evidence type="ECO:0000256" key="14">
    <source>
        <dbReference type="SAM" id="Phobius"/>
    </source>
</evidence>
<evidence type="ECO:0000256" key="12">
    <source>
        <dbReference type="PROSITE-ProRule" id="PRU00169"/>
    </source>
</evidence>
<evidence type="ECO:0000313" key="18">
    <source>
        <dbReference type="EMBL" id="RED97435.1"/>
    </source>
</evidence>
<dbReference type="Gene3D" id="1.25.40.10">
    <property type="entry name" value="Tetratricopeptide repeat domain"/>
    <property type="match status" value="2"/>
</dbReference>
<evidence type="ECO:0000259" key="17">
    <source>
        <dbReference type="PROSITE" id="PS50110"/>
    </source>
</evidence>
<keyword evidence="14" id="KW-1133">Transmembrane helix</keyword>
<dbReference type="GO" id="GO:0000155">
    <property type="term" value="F:phosphorelay sensor kinase activity"/>
    <property type="evidence" value="ECO:0007669"/>
    <property type="project" value="InterPro"/>
</dbReference>
<dbReference type="SUPFAM" id="SSF48452">
    <property type="entry name" value="TPR-like"/>
    <property type="match status" value="2"/>
</dbReference>
<evidence type="ECO:0000256" key="7">
    <source>
        <dbReference type="ARBA" id="ARBA00022741"/>
    </source>
</evidence>
<evidence type="ECO:0000256" key="5">
    <source>
        <dbReference type="ARBA" id="ARBA00022553"/>
    </source>
</evidence>
<dbReference type="GO" id="GO:0005524">
    <property type="term" value="F:ATP binding"/>
    <property type="evidence" value="ECO:0007669"/>
    <property type="project" value="UniProtKB-KW"/>
</dbReference>
<name>A0A3D9L104_MARFU</name>
<dbReference type="InterPro" id="IPR036890">
    <property type="entry name" value="HATPase_C_sf"/>
</dbReference>
<evidence type="ECO:0000259" key="16">
    <source>
        <dbReference type="PROSITE" id="PS50109"/>
    </source>
</evidence>
<dbReference type="Gene3D" id="1.10.287.130">
    <property type="match status" value="1"/>
</dbReference>
<keyword evidence="11 14" id="KW-0472">Membrane</keyword>
<dbReference type="InterPro" id="IPR001789">
    <property type="entry name" value="Sig_transdc_resp-reg_receiver"/>
</dbReference>
<keyword evidence="10" id="KW-0902">Two-component regulatory system</keyword>
<organism evidence="18 19">
    <name type="scientific">Marinoscillum furvescens DSM 4134</name>
    <dbReference type="NCBI Taxonomy" id="1122208"/>
    <lineage>
        <taxon>Bacteria</taxon>
        <taxon>Pseudomonadati</taxon>
        <taxon>Bacteroidota</taxon>
        <taxon>Cytophagia</taxon>
        <taxon>Cytophagales</taxon>
        <taxon>Reichenbachiellaceae</taxon>
        <taxon>Marinoscillum</taxon>
    </lineage>
</organism>
<evidence type="ECO:0000256" key="2">
    <source>
        <dbReference type="ARBA" id="ARBA00004236"/>
    </source>
</evidence>
<dbReference type="SMART" id="SM00387">
    <property type="entry name" value="HATPase_c"/>
    <property type="match status" value="1"/>
</dbReference>
<evidence type="ECO:0000259" key="15">
    <source>
        <dbReference type="PROSITE" id="PS01124"/>
    </source>
</evidence>
<dbReference type="InterPro" id="IPR036097">
    <property type="entry name" value="HisK_dim/P_sf"/>
</dbReference>
<protein>
    <recommendedName>
        <fullName evidence="3">histidine kinase</fullName>
        <ecNumber evidence="3">2.7.13.3</ecNumber>
    </recommendedName>
</protein>
<dbReference type="SMART" id="SM00342">
    <property type="entry name" value="HTH_ARAC"/>
    <property type="match status" value="1"/>
</dbReference>
<dbReference type="CDD" id="cd00082">
    <property type="entry name" value="HisKA"/>
    <property type="match status" value="1"/>
</dbReference>
<dbReference type="InterPro" id="IPR003661">
    <property type="entry name" value="HisK_dim/P_dom"/>
</dbReference>
<dbReference type="SMART" id="SM00388">
    <property type="entry name" value="HisKA"/>
    <property type="match status" value="1"/>
</dbReference>
<dbReference type="InterPro" id="IPR011006">
    <property type="entry name" value="CheY-like_superfamily"/>
</dbReference>
<evidence type="ECO:0000256" key="3">
    <source>
        <dbReference type="ARBA" id="ARBA00012438"/>
    </source>
</evidence>
<dbReference type="SMART" id="SM00028">
    <property type="entry name" value="TPR"/>
    <property type="match status" value="5"/>
</dbReference>
<sequence length="932" mass="106377">MYDKSIIKVGLLCLLTCIATLKAFSIGLVDQDTLSVMDRIEGYSERAWKLRDKRPDSSLFYANKALNLAKGHGYEDLEIQAINYIGVAYRNLSNYSKAFEKYLEALRLSEERGNQEQRGYSLINLGNLYLYQTNFHGAIKYFIQALDQAQSLANQRMVAYCFTNLGRSYKGINEYGQAELYFKQAIEIRKKQEDLYGQLSAEMELAEVYLLQGNLDKAENYHLALAVNIEPTGNPRMLGMVYNNVARVYLSKGELVSAKHFAQKAINITNDITTRYEEKNVLETLSRIYASGEDYKNAFQYHVRYAELNQQLFSEENIRKIEQLKGQYEMEQQEAETEFLRKQRALNELIISRQKVIIWLSTIGIVLLFLIAVLSIRAYLIKKRLSQKISKQKTEIEKDKTIIEGQSQKLKELDAAKSRFFANVSHDLRSPLSLIMGNLEMLQDDEQSVIGPNGQKNLEIGYKNCKRLLYLTDEINDLTRLEEGKISLKKEAISVKPFIQMLTDMFVGTAEYKGVNLRYSDQTEVVDCFEIDPRQFEKVFYNLVSNAIRHTAKGDSINISTQSIDERVVLEISDTGEGIPSDSLPHVFDRFYQSKSNEYKAREGLGIGLALVKELVELHGGSIEVSSIKGKGTTFTVAMPKVQAAGGGSAAGRSFSYVSERKALYDDIDREASAGVSIPDIGDKKSILIVDDHPEIRYHLRQILEDDYHIVEAAHGLEALELLKTNDIQLILSDLMMPWMDGFELINEIKSTPDYSNIPILVVSARISDTDQERVLYQGINDYLQKPFQKKELLLRITNLINQTRHQPQDVFAELFDKNKLDTVEKDIMIRLEQVVMEKIADEHLSVYQLADAMAASERQVYRLVKKLTGLTPFEYVTEVRMKYVDYLIRKKKVKNPTAAARSIGSKNVTAFSRQYEKRFGKKPAELLNSDS</sequence>
<proteinExistence type="predicted"/>
<dbReference type="GO" id="GO:0005886">
    <property type="term" value="C:plasma membrane"/>
    <property type="evidence" value="ECO:0007669"/>
    <property type="project" value="UniProtKB-SubCell"/>
</dbReference>
<dbReference type="Pfam" id="PF13424">
    <property type="entry name" value="TPR_12"/>
    <property type="match status" value="1"/>
</dbReference>
<keyword evidence="19" id="KW-1185">Reference proteome</keyword>
<dbReference type="SUPFAM" id="SSF52172">
    <property type="entry name" value="CheY-like"/>
    <property type="match status" value="1"/>
</dbReference>
<feature type="repeat" description="TPR" evidence="13">
    <location>
        <begin position="79"/>
        <end position="112"/>
    </location>
</feature>
<dbReference type="PROSITE" id="PS50109">
    <property type="entry name" value="HIS_KIN"/>
    <property type="match status" value="1"/>
</dbReference>
<dbReference type="Pfam" id="PF00072">
    <property type="entry name" value="Response_reg"/>
    <property type="match status" value="1"/>
</dbReference>
<dbReference type="RefSeq" id="WP_115868591.1">
    <property type="nucleotide sequence ID" value="NZ_QREG01000012.1"/>
</dbReference>
<evidence type="ECO:0000256" key="4">
    <source>
        <dbReference type="ARBA" id="ARBA00022475"/>
    </source>
</evidence>
<feature type="domain" description="HTH araC/xylS-type" evidence="15">
    <location>
        <begin position="830"/>
        <end position="930"/>
    </location>
</feature>
<dbReference type="CDD" id="cd00075">
    <property type="entry name" value="HATPase"/>
    <property type="match status" value="1"/>
</dbReference>
<keyword evidence="8 18" id="KW-0418">Kinase</keyword>
<keyword evidence="4" id="KW-1003">Cell membrane</keyword>
<dbReference type="GO" id="GO:0043565">
    <property type="term" value="F:sequence-specific DNA binding"/>
    <property type="evidence" value="ECO:0007669"/>
    <property type="project" value="InterPro"/>
</dbReference>
<keyword evidence="14" id="KW-0812">Transmembrane</keyword>
<dbReference type="GO" id="GO:0003700">
    <property type="term" value="F:DNA-binding transcription factor activity"/>
    <property type="evidence" value="ECO:0007669"/>
    <property type="project" value="InterPro"/>
</dbReference>
<gene>
    <name evidence="18" type="ORF">C7460_11244</name>
</gene>
<dbReference type="InterPro" id="IPR019734">
    <property type="entry name" value="TPR_rpt"/>
</dbReference>
<feature type="repeat" description="TPR" evidence="13">
    <location>
        <begin position="159"/>
        <end position="192"/>
    </location>
</feature>
<accession>A0A3D9L104</accession>
<dbReference type="SUPFAM" id="SSF55874">
    <property type="entry name" value="ATPase domain of HSP90 chaperone/DNA topoisomerase II/histidine kinase"/>
    <property type="match status" value="1"/>
</dbReference>
<dbReference type="InterPro" id="IPR011990">
    <property type="entry name" value="TPR-like_helical_dom_sf"/>
</dbReference>
<dbReference type="PRINTS" id="PR00344">
    <property type="entry name" value="BCTRLSENSOR"/>
</dbReference>
<comment type="caution">
    <text evidence="18">The sequence shown here is derived from an EMBL/GenBank/DDBJ whole genome shotgun (WGS) entry which is preliminary data.</text>
</comment>
<dbReference type="EMBL" id="QREG01000012">
    <property type="protein sequence ID" value="RED97435.1"/>
    <property type="molecule type" value="Genomic_DNA"/>
</dbReference>
<dbReference type="Pfam" id="PF00512">
    <property type="entry name" value="HisKA"/>
    <property type="match status" value="1"/>
</dbReference>
<reference evidence="18 19" key="1">
    <citation type="submission" date="2018-07" db="EMBL/GenBank/DDBJ databases">
        <title>Genomic Encyclopedia of Type Strains, Phase IV (KMG-IV): sequencing the most valuable type-strain genomes for metagenomic binning, comparative biology and taxonomic classification.</title>
        <authorList>
            <person name="Goeker M."/>
        </authorList>
    </citation>
    <scope>NUCLEOTIDE SEQUENCE [LARGE SCALE GENOMIC DNA]</scope>
    <source>
        <strain evidence="18 19">DSM 4134</strain>
    </source>
</reference>
<evidence type="ECO:0000256" key="9">
    <source>
        <dbReference type="ARBA" id="ARBA00022840"/>
    </source>
</evidence>
<evidence type="ECO:0000256" key="13">
    <source>
        <dbReference type="PROSITE-ProRule" id="PRU00339"/>
    </source>
</evidence>
<comment type="subcellular location">
    <subcellularLocation>
        <location evidence="2">Cell membrane</location>
    </subcellularLocation>
</comment>
<dbReference type="FunFam" id="3.30.565.10:FF:000023">
    <property type="entry name" value="PAS domain-containing sensor histidine kinase"/>
    <property type="match status" value="1"/>
</dbReference>
<dbReference type="InterPro" id="IPR003594">
    <property type="entry name" value="HATPase_dom"/>
</dbReference>
<dbReference type="EC" id="2.7.13.3" evidence="3"/>
<dbReference type="SUPFAM" id="SSF47384">
    <property type="entry name" value="Homodimeric domain of signal transducing histidine kinase"/>
    <property type="match status" value="1"/>
</dbReference>
<dbReference type="Gene3D" id="3.30.565.10">
    <property type="entry name" value="Histidine kinase-like ATPase, C-terminal domain"/>
    <property type="match status" value="1"/>
</dbReference>
<dbReference type="PROSITE" id="PS50005">
    <property type="entry name" value="TPR"/>
    <property type="match status" value="2"/>
</dbReference>
<feature type="transmembrane region" description="Helical" evidence="14">
    <location>
        <begin position="356"/>
        <end position="380"/>
    </location>
</feature>
<evidence type="ECO:0000256" key="10">
    <source>
        <dbReference type="ARBA" id="ARBA00023012"/>
    </source>
</evidence>
<dbReference type="AlphaFoldDB" id="A0A3D9L104"/>
<dbReference type="InterPro" id="IPR018060">
    <property type="entry name" value="HTH_AraC"/>
</dbReference>
<dbReference type="Gene3D" id="1.10.10.60">
    <property type="entry name" value="Homeodomain-like"/>
    <property type="match status" value="1"/>
</dbReference>
<keyword evidence="7" id="KW-0547">Nucleotide-binding</keyword>
<dbReference type="PANTHER" id="PTHR43547">
    <property type="entry name" value="TWO-COMPONENT HISTIDINE KINASE"/>
    <property type="match status" value="1"/>
</dbReference>
<evidence type="ECO:0000256" key="1">
    <source>
        <dbReference type="ARBA" id="ARBA00000085"/>
    </source>
</evidence>
<dbReference type="PANTHER" id="PTHR43547:SF2">
    <property type="entry name" value="HYBRID SIGNAL TRANSDUCTION HISTIDINE KINASE C"/>
    <property type="match status" value="1"/>
</dbReference>
<keyword evidence="13" id="KW-0802">TPR repeat</keyword>
<evidence type="ECO:0000256" key="6">
    <source>
        <dbReference type="ARBA" id="ARBA00022679"/>
    </source>
</evidence>
<dbReference type="OrthoDB" id="9797097at2"/>
<comment type="catalytic activity">
    <reaction evidence="1">
        <text>ATP + protein L-histidine = ADP + protein N-phospho-L-histidine.</text>
        <dbReference type="EC" id="2.7.13.3"/>
    </reaction>
</comment>
<dbReference type="Gene3D" id="3.40.50.2300">
    <property type="match status" value="1"/>
</dbReference>
<keyword evidence="9" id="KW-0067">ATP-binding</keyword>
<dbReference type="SMART" id="SM00448">
    <property type="entry name" value="REC"/>
    <property type="match status" value="1"/>
</dbReference>
<keyword evidence="6" id="KW-0808">Transferase</keyword>
<evidence type="ECO:0000256" key="11">
    <source>
        <dbReference type="ARBA" id="ARBA00023136"/>
    </source>
</evidence>
<evidence type="ECO:0000313" key="19">
    <source>
        <dbReference type="Proteomes" id="UP000256779"/>
    </source>
</evidence>
<dbReference type="InterPro" id="IPR004358">
    <property type="entry name" value="Sig_transdc_His_kin-like_C"/>
</dbReference>
<dbReference type="PROSITE" id="PS01124">
    <property type="entry name" value="HTH_ARAC_FAMILY_2"/>
    <property type="match status" value="1"/>
</dbReference>
<feature type="modified residue" description="4-aspartylphosphate" evidence="12">
    <location>
        <position position="734"/>
    </location>
</feature>
<evidence type="ECO:0000256" key="8">
    <source>
        <dbReference type="ARBA" id="ARBA00022777"/>
    </source>
</evidence>
<keyword evidence="5 12" id="KW-0597">Phosphoprotein</keyword>
<dbReference type="PROSITE" id="PS50110">
    <property type="entry name" value="RESPONSE_REGULATORY"/>
    <property type="match status" value="1"/>
</dbReference>